<dbReference type="SUPFAM" id="SSF51735">
    <property type="entry name" value="NAD(P)-binding Rossmann-fold domains"/>
    <property type="match status" value="1"/>
</dbReference>
<dbReference type="PANTHER" id="PTHR23429">
    <property type="entry name" value="GLUCOSE-6-PHOSPHATE 1-DEHYDROGENASE G6PD"/>
    <property type="match status" value="1"/>
</dbReference>
<evidence type="ECO:0000256" key="5">
    <source>
        <dbReference type="ARBA" id="ARBA00023277"/>
    </source>
</evidence>
<evidence type="ECO:0000256" key="4">
    <source>
        <dbReference type="ARBA" id="ARBA00023002"/>
    </source>
</evidence>
<evidence type="ECO:0000259" key="6">
    <source>
        <dbReference type="Pfam" id="PF00479"/>
    </source>
</evidence>
<dbReference type="InterPro" id="IPR022674">
    <property type="entry name" value="G6P_DH_NAD-bd"/>
</dbReference>
<keyword evidence="3" id="KW-0521">NADP</keyword>
<gene>
    <name evidence="7" type="ORF">DOFOFD_11945</name>
</gene>
<accession>A0ABU7U4D8</accession>
<sequence length="178" mass="19656">MTGQTKSSTSKADVPRRAPDCTLVIFGGGGDLTKRLLVPSLYDLAAMDVLSRKFRIVVVDRTEMTPEAWSAHLFDEISAFAKDKAGEFAHGRLDKSVWQKMMKNVEFLAGDITEPEIYQRVAGSLGNDSAIFYFAVAAQFFGTILKSLGKRSCSRRMVFSAASLLKSPSATIWPQPRR</sequence>
<dbReference type="EMBL" id="JAWJZY010000014">
    <property type="protein sequence ID" value="MEE8659709.1"/>
    <property type="molecule type" value="Genomic_DNA"/>
</dbReference>
<dbReference type="InterPro" id="IPR001282">
    <property type="entry name" value="G6P_DH"/>
</dbReference>
<evidence type="ECO:0000256" key="3">
    <source>
        <dbReference type="ARBA" id="ARBA00022857"/>
    </source>
</evidence>
<dbReference type="PANTHER" id="PTHR23429:SF0">
    <property type="entry name" value="GLUCOSE-6-PHOSPHATE 1-DEHYDROGENASE"/>
    <property type="match status" value="1"/>
</dbReference>
<reference evidence="7 8" key="1">
    <citation type="submission" date="2023-10" db="EMBL/GenBank/DDBJ databases">
        <title>Sorlinia euscelidii gen. nov., sp. nov., an acetic acid bacteria isolated from the gut of Euscelidius variegatus emitter.</title>
        <authorList>
            <person name="Michoud G."/>
            <person name="Marasco R."/>
            <person name="Seferji K."/>
            <person name="Gonella E."/>
            <person name="Garuglieri E."/>
            <person name="Alma A."/>
            <person name="Mapelli F."/>
            <person name="Borin S."/>
            <person name="Daffonchio D."/>
            <person name="Crotti E."/>
        </authorList>
    </citation>
    <scope>NUCLEOTIDE SEQUENCE [LARGE SCALE GENOMIC DNA]</scope>
    <source>
        <strain evidence="7 8">EV16P</strain>
    </source>
</reference>
<keyword evidence="4" id="KW-0560">Oxidoreductase</keyword>
<protein>
    <recommendedName>
        <fullName evidence="6">Glucose-6-phosphate dehydrogenase NAD-binding domain-containing protein</fullName>
    </recommendedName>
</protein>
<dbReference type="InterPro" id="IPR036291">
    <property type="entry name" value="NAD(P)-bd_dom_sf"/>
</dbReference>
<keyword evidence="8" id="KW-1185">Reference proteome</keyword>
<proteinExistence type="predicted"/>
<dbReference type="Proteomes" id="UP001312908">
    <property type="component" value="Unassembled WGS sequence"/>
</dbReference>
<evidence type="ECO:0000313" key="8">
    <source>
        <dbReference type="Proteomes" id="UP001312908"/>
    </source>
</evidence>
<evidence type="ECO:0000256" key="1">
    <source>
        <dbReference type="ARBA" id="ARBA00004937"/>
    </source>
</evidence>
<comment type="pathway">
    <text evidence="1">Carbohydrate degradation; pentose phosphate pathway; D-ribulose 5-phosphate from D-glucose 6-phosphate (oxidative stage): step 1/3.</text>
</comment>
<evidence type="ECO:0000313" key="7">
    <source>
        <dbReference type="EMBL" id="MEE8659709.1"/>
    </source>
</evidence>
<feature type="domain" description="Glucose-6-phosphate dehydrogenase NAD-binding" evidence="6">
    <location>
        <begin position="24"/>
        <end position="155"/>
    </location>
</feature>
<name>A0ABU7U4D8_9PROT</name>
<dbReference type="Pfam" id="PF00479">
    <property type="entry name" value="G6PD_N"/>
    <property type="match status" value="1"/>
</dbReference>
<dbReference type="RefSeq" id="WP_394820463.1">
    <property type="nucleotide sequence ID" value="NZ_JAWJZY010000014.1"/>
</dbReference>
<organism evidence="7 8">
    <name type="scientific">Sorlinia euscelidii</name>
    <dbReference type="NCBI Taxonomy" id="3081148"/>
    <lineage>
        <taxon>Bacteria</taxon>
        <taxon>Pseudomonadati</taxon>
        <taxon>Pseudomonadota</taxon>
        <taxon>Alphaproteobacteria</taxon>
        <taxon>Acetobacterales</taxon>
        <taxon>Acetobacteraceae</taxon>
        <taxon>Sorlinia</taxon>
    </lineage>
</organism>
<keyword evidence="2" id="KW-0313">Glucose metabolism</keyword>
<evidence type="ECO:0000256" key="2">
    <source>
        <dbReference type="ARBA" id="ARBA00022526"/>
    </source>
</evidence>
<comment type="caution">
    <text evidence="7">The sequence shown here is derived from an EMBL/GenBank/DDBJ whole genome shotgun (WGS) entry which is preliminary data.</text>
</comment>
<keyword evidence="5" id="KW-0119">Carbohydrate metabolism</keyword>
<dbReference type="Gene3D" id="3.40.50.720">
    <property type="entry name" value="NAD(P)-binding Rossmann-like Domain"/>
    <property type="match status" value="1"/>
</dbReference>